<keyword evidence="2 4" id="KW-0547">Nucleotide-binding</keyword>
<feature type="domain" description="ATP-dependent DNA helicase RecG" evidence="3">
    <location>
        <begin position="53"/>
        <end position="111"/>
    </location>
</feature>
<dbReference type="PANTHER" id="PTHR47964:SF1">
    <property type="entry name" value="ATP-DEPENDENT DNA HELICASE HOMOLOG RECG, CHLOROPLASTIC"/>
    <property type="match status" value="1"/>
</dbReference>
<gene>
    <name evidence="4" type="primary">recG_1</name>
    <name evidence="4" type="ORF">NCTC10047_00096</name>
</gene>
<name>A0A3S4FX84_SALER</name>
<evidence type="ECO:0000259" key="3">
    <source>
        <dbReference type="Pfam" id="PF19833"/>
    </source>
</evidence>
<dbReference type="InterPro" id="IPR027417">
    <property type="entry name" value="P-loop_NTPase"/>
</dbReference>
<proteinExistence type="predicted"/>
<keyword evidence="1 4" id="KW-0378">Hydrolase</keyword>
<dbReference type="EC" id="3.6.1.-" evidence="4"/>
<dbReference type="EC" id="3.6.4.12" evidence="4"/>
<accession>A0A3S4FX84</accession>
<dbReference type="PANTHER" id="PTHR47964">
    <property type="entry name" value="ATP-DEPENDENT DNA HELICASE HOMOLOG RECG, CHLOROPLASTIC"/>
    <property type="match status" value="1"/>
</dbReference>
<dbReference type="InterPro" id="IPR047112">
    <property type="entry name" value="RecG/Mfd"/>
</dbReference>
<dbReference type="GO" id="GO:0016787">
    <property type="term" value="F:hydrolase activity"/>
    <property type="evidence" value="ECO:0007669"/>
    <property type="project" value="UniProtKB-KW"/>
</dbReference>
<protein>
    <submittedName>
        <fullName evidence="4">ATP-dependent DNA helicase</fullName>
        <ecNumber evidence="4">3.6.1.-</ecNumber>
        <ecNumber evidence="4">3.6.4.12</ecNumber>
    </submittedName>
</protein>
<dbReference type="Proteomes" id="UP000275676">
    <property type="component" value="Chromosome"/>
</dbReference>
<evidence type="ECO:0000313" key="4">
    <source>
        <dbReference type="EMBL" id="VEA74317.1"/>
    </source>
</evidence>
<keyword evidence="2 4" id="KW-0347">Helicase</keyword>
<dbReference type="Gene3D" id="3.40.50.300">
    <property type="entry name" value="P-loop containing nucleotide triphosphate hydrolases"/>
    <property type="match status" value="1"/>
</dbReference>
<dbReference type="SUPFAM" id="SSF52540">
    <property type="entry name" value="P-loop containing nucleoside triphosphate hydrolases"/>
    <property type="match status" value="1"/>
</dbReference>
<evidence type="ECO:0000313" key="5">
    <source>
        <dbReference type="Proteomes" id="UP000275676"/>
    </source>
</evidence>
<reference evidence="4 5" key="1">
    <citation type="submission" date="2018-12" db="EMBL/GenBank/DDBJ databases">
        <authorList>
            <consortium name="Pathogen Informatics"/>
        </authorList>
    </citation>
    <scope>NUCLEOTIDE SEQUENCE [LARGE SCALE GENOMIC DNA]</scope>
    <source>
        <strain evidence="4 5">NCTC10047</strain>
    </source>
</reference>
<evidence type="ECO:0000256" key="2">
    <source>
        <dbReference type="ARBA" id="ARBA00022806"/>
    </source>
</evidence>
<sequence length="129" mass="14604">MIIENPERLGLAQLHQLRGRVGRGAVASHCVLLYKSPLSKTAQKRLQVLRDSNDGFVIAQKDLEIRGPGELLGTRQTGNAEFKVADLLRDQAIIPEVQRIARHIHERYPQQAAALIERWMPETERYSNA</sequence>
<dbReference type="GO" id="GO:0003678">
    <property type="term" value="F:DNA helicase activity"/>
    <property type="evidence" value="ECO:0007669"/>
    <property type="project" value="UniProtKB-EC"/>
</dbReference>
<dbReference type="EMBL" id="LR134156">
    <property type="protein sequence ID" value="VEA74317.1"/>
    <property type="molecule type" value="Genomic_DNA"/>
</dbReference>
<evidence type="ECO:0000256" key="1">
    <source>
        <dbReference type="ARBA" id="ARBA00022801"/>
    </source>
</evidence>
<organism evidence="4 5">
    <name type="scientific">Salmonella enterica subsp. arizonae</name>
    <dbReference type="NCBI Taxonomy" id="59203"/>
    <lineage>
        <taxon>Bacteria</taxon>
        <taxon>Pseudomonadati</taxon>
        <taxon>Pseudomonadota</taxon>
        <taxon>Gammaproteobacteria</taxon>
        <taxon>Enterobacterales</taxon>
        <taxon>Enterobacteriaceae</taxon>
        <taxon>Salmonella</taxon>
    </lineage>
</organism>
<keyword evidence="2 4" id="KW-0067">ATP-binding</keyword>
<dbReference type="AlphaFoldDB" id="A0A3S4FX84"/>
<dbReference type="InterPro" id="IPR045562">
    <property type="entry name" value="RecG_dom3_C"/>
</dbReference>
<dbReference type="GO" id="GO:0006281">
    <property type="term" value="P:DNA repair"/>
    <property type="evidence" value="ECO:0007669"/>
    <property type="project" value="InterPro"/>
</dbReference>
<dbReference type="Pfam" id="PF19833">
    <property type="entry name" value="RecG_dom3_C"/>
    <property type="match status" value="1"/>
</dbReference>